<dbReference type="Gene3D" id="3.30.420.10">
    <property type="entry name" value="Ribonuclease H-like superfamily/Ribonuclease H"/>
    <property type="match status" value="1"/>
</dbReference>
<dbReference type="Proteomes" id="UP000596742">
    <property type="component" value="Unassembled WGS sequence"/>
</dbReference>
<dbReference type="OrthoDB" id="10057092at2759"/>
<keyword evidence="3" id="KW-1185">Reference proteome</keyword>
<dbReference type="InterPro" id="IPR050951">
    <property type="entry name" value="Retrovirus_Pol_polyprotein"/>
</dbReference>
<dbReference type="InterPro" id="IPR036397">
    <property type="entry name" value="RNaseH_sf"/>
</dbReference>
<evidence type="ECO:0000313" key="2">
    <source>
        <dbReference type="EMBL" id="VDI71497.1"/>
    </source>
</evidence>
<accession>A0A8B6GYB7</accession>
<dbReference type="InterPro" id="IPR012337">
    <property type="entry name" value="RNaseH-like_sf"/>
</dbReference>
<dbReference type="PANTHER" id="PTHR37984:SF5">
    <property type="entry name" value="PROTEIN NYNRIN-LIKE"/>
    <property type="match status" value="1"/>
</dbReference>
<reference evidence="2" key="1">
    <citation type="submission" date="2018-11" db="EMBL/GenBank/DDBJ databases">
        <authorList>
            <person name="Alioto T."/>
            <person name="Alioto T."/>
        </authorList>
    </citation>
    <scope>NUCLEOTIDE SEQUENCE</scope>
</reference>
<dbReference type="PROSITE" id="PS50994">
    <property type="entry name" value="INTEGRASE"/>
    <property type="match status" value="1"/>
</dbReference>
<dbReference type="EMBL" id="UYJE01009233">
    <property type="protein sequence ID" value="VDI71497.1"/>
    <property type="molecule type" value="Genomic_DNA"/>
</dbReference>
<dbReference type="GO" id="GO:0015074">
    <property type="term" value="P:DNA integration"/>
    <property type="evidence" value="ECO:0007669"/>
    <property type="project" value="InterPro"/>
</dbReference>
<gene>
    <name evidence="2" type="ORF">MGAL_10B094142</name>
</gene>
<comment type="caution">
    <text evidence="2">The sequence shown here is derived from an EMBL/GenBank/DDBJ whole genome shotgun (WGS) entry which is preliminary data.</text>
</comment>
<name>A0A8B6GYB7_MYTGA</name>
<dbReference type="GO" id="GO:0003676">
    <property type="term" value="F:nucleic acid binding"/>
    <property type="evidence" value="ECO:0007669"/>
    <property type="project" value="InterPro"/>
</dbReference>
<organism evidence="2 3">
    <name type="scientific">Mytilus galloprovincialis</name>
    <name type="common">Mediterranean mussel</name>
    <dbReference type="NCBI Taxonomy" id="29158"/>
    <lineage>
        <taxon>Eukaryota</taxon>
        <taxon>Metazoa</taxon>
        <taxon>Spiralia</taxon>
        <taxon>Lophotrochozoa</taxon>
        <taxon>Mollusca</taxon>
        <taxon>Bivalvia</taxon>
        <taxon>Autobranchia</taxon>
        <taxon>Pteriomorphia</taxon>
        <taxon>Mytilida</taxon>
        <taxon>Mytiloidea</taxon>
        <taxon>Mytilidae</taxon>
        <taxon>Mytilinae</taxon>
        <taxon>Mytilus</taxon>
    </lineage>
</organism>
<evidence type="ECO:0000313" key="3">
    <source>
        <dbReference type="Proteomes" id="UP000596742"/>
    </source>
</evidence>
<protein>
    <recommendedName>
        <fullName evidence="1">Integrase catalytic domain-containing protein</fullName>
    </recommendedName>
</protein>
<dbReference type="Pfam" id="PF13683">
    <property type="entry name" value="rve_3"/>
    <property type="match status" value="1"/>
</dbReference>
<dbReference type="AlphaFoldDB" id="A0A8B6GYB7"/>
<evidence type="ECO:0000259" key="1">
    <source>
        <dbReference type="PROSITE" id="PS50994"/>
    </source>
</evidence>
<dbReference type="SUPFAM" id="SSF53098">
    <property type="entry name" value="Ribonuclease H-like"/>
    <property type="match status" value="1"/>
</dbReference>
<feature type="domain" description="Integrase catalytic" evidence="1">
    <location>
        <begin position="1"/>
        <end position="117"/>
    </location>
</feature>
<dbReference type="PANTHER" id="PTHR37984">
    <property type="entry name" value="PROTEIN CBG26694"/>
    <property type="match status" value="1"/>
</dbReference>
<dbReference type="InterPro" id="IPR001584">
    <property type="entry name" value="Integrase_cat-core"/>
</dbReference>
<sequence>MKSTTSTQTIRVLRTIFAKSRIARTNSQVITDHNSYLQNFKTFTKMNGITHIKSAPYHPATNGLAERFVQTFKQSLKAMRGENADLNKKLANFLLAYRNTPHTTTNETPAKLFMGRNLRNRLDLIKPDINRQVQDKQMKIAIKTNKRDFATIYRGRNSCRTRLPWTK</sequence>
<proteinExistence type="predicted"/>